<reference evidence="2 3" key="1">
    <citation type="journal article" date="2014" name="Agronomy (Basel)">
        <title>A Draft Genome Sequence for Ensete ventricosum, the Drought-Tolerant Tree Against Hunger.</title>
        <authorList>
            <person name="Harrison J."/>
            <person name="Moore K.A."/>
            <person name="Paszkiewicz K."/>
            <person name="Jones T."/>
            <person name="Grant M."/>
            <person name="Ambacheew D."/>
            <person name="Muzemil S."/>
            <person name="Studholme D.J."/>
        </authorList>
    </citation>
    <scope>NUCLEOTIDE SEQUENCE [LARGE SCALE GENOMIC DNA]</scope>
</reference>
<sequence length="73" mass="7452">MARASPQGAATSRRGNSPQGGSYGQKRRPQTAACIMAPVKEAGCKMPARGCHPRPALPPVGVTTPVAGVATPW</sequence>
<feature type="region of interest" description="Disordered" evidence="1">
    <location>
        <begin position="54"/>
        <end position="73"/>
    </location>
</feature>
<feature type="region of interest" description="Disordered" evidence="1">
    <location>
        <begin position="1"/>
        <end position="30"/>
    </location>
</feature>
<feature type="compositionally biased region" description="Polar residues" evidence="1">
    <location>
        <begin position="8"/>
        <end position="20"/>
    </location>
</feature>
<comment type="caution">
    <text evidence="2">The sequence shown here is derived from an EMBL/GenBank/DDBJ whole genome shotgun (WGS) entry which is preliminary data.</text>
</comment>
<dbReference type="Proteomes" id="UP000287651">
    <property type="component" value="Unassembled WGS sequence"/>
</dbReference>
<proteinExistence type="predicted"/>
<organism evidence="2 3">
    <name type="scientific">Ensete ventricosum</name>
    <name type="common">Abyssinian banana</name>
    <name type="synonym">Musa ensete</name>
    <dbReference type="NCBI Taxonomy" id="4639"/>
    <lineage>
        <taxon>Eukaryota</taxon>
        <taxon>Viridiplantae</taxon>
        <taxon>Streptophyta</taxon>
        <taxon>Embryophyta</taxon>
        <taxon>Tracheophyta</taxon>
        <taxon>Spermatophyta</taxon>
        <taxon>Magnoliopsida</taxon>
        <taxon>Liliopsida</taxon>
        <taxon>Zingiberales</taxon>
        <taxon>Musaceae</taxon>
        <taxon>Ensete</taxon>
    </lineage>
</organism>
<name>A0A426YFG9_ENSVE</name>
<evidence type="ECO:0000313" key="2">
    <source>
        <dbReference type="EMBL" id="RRT50475.1"/>
    </source>
</evidence>
<feature type="compositionally biased region" description="Low complexity" evidence="1">
    <location>
        <begin position="59"/>
        <end position="73"/>
    </location>
</feature>
<protein>
    <submittedName>
        <fullName evidence="2">Uncharacterized protein</fullName>
    </submittedName>
</protein>
<accession>A0A426YFG9</accession>
<dbReference type="AlphaFoldDB" id="A0A426YFG9"/>
<evidence type="ECO:0000256" key="1">
    <source>
        <dbReference type="SAM" id="MobiDB-lite"/>
    </source>
</evidence>
<dbReference type="EMBL" id="AMZH03012747">
    <property type="protein sequence ID" value="RRT50475.1"/>
    <property type="molecule type" value="Genomic_DNA"/>
</dbReference>
<evidence type="ECO:0000313" key="3">
    <source>
        <dbReference type="Proteomes" id="UP000287651"/>
    </source>
</evidence>
<gene>
    <name evidence="2" type="ORF">B296_00019591</name>
</gene>